<dbReference type="PANTHER" id="PTHR11806">
    <property type="entry name" value="GLUCOSE INHIBITED DIVISION PROTEIN A"/>
    <property type="match status" value="1"/>
</dbReference>
<evidence type="ECO:0000256" key="5">
    <source>
        <dbReference type="ARBA" id="ARBA00022630"/>
    </source>
</evidence>
<comment type="cofactor">
    <cofactor evidence="1 11">
        <name>FAD</name>
        <dbReference type="ChEBI" id="CHEBI:57692"/>
    </cofactor>
</comment>
<feature type="binding site" evidence="11">
    <location>
        <begin position="69"/>
        <end position="74"/>
    </location>
    <ligand>
        <name>FAD</name>
        <dbReference type="ChEBI" id="CHEBI:57692"/>
    </ligand>
</feature>
<dbReference type="PANTHER" id="PTHR11806:SF2">
    <property type="entry name" value="METHYLENETETRAHYDROFOLATE--TRNA-(URACIL-5-)-METHYLTRANSFERASE TRMFO"/>
    <property type="match status" value="1"/>
</dbReference>
<dbReference type="NCBIfam" id="NF003739">
    <property type="entry name" value="PRK05335.1"/>
    <property type="match status" value="1"/>
</dbReference>
<feature type="compositionally biased region" description="Basic and acidic residues" evidence="12">
    <location>
        <begin position="11"/>
        <end position="21"/>
    </location>
</feature>
<evidence type="ECO:0000313" key="15">
    <source>
        <dbReference type="Proteomes" id="UP000245631"/>
    </source>
</evidence>
<sequence>MANTVGLHLLPRVDPKNDTRRTSSPGGCCCFQGLIPELLFAPHHARQLQSPHQAIIPALMSKNRIHIIGGGLAGSEAAWQAAQAGVPVILHEMRPVRGTDAHKTDNLAELVCSNSFRSDDADNNAVGLLHAEMRLAGSLIMSAGDANQVPAGGALAVDRDGFADAVTKKLEAHPLITIQREEVPGLPPADWDQAIVATGPLTAPSLAQSIAEATGADALAFFDAIAPIVHFDTIDMDTCWFQSRYDKVGPGGTGKDYINCPMDKDQYLTFVQALVDGQKTEFKQWEGTPYFDGCLPIEIMAERGVETLRYGPMKPMGLTNAHNPTVKAYAVVQLRQDNALGTLYNMVGFQTKLKHAEQVRVFRTIPGLENADFARLGGLHRNTYINSPTLLDASLQLKSRPGLRFAGQITGCEGYVESAAIGLLAGRFAAAERLGQAPSLPPLTTAFGALLNHITGGHIVSDDEPGKRSFQPMNVNFGLFPPVEAPKIEGKRMRGKDKTVAKRHAITSRARADCRQWLGLPVQTETAEAAE</sequence>
<comment type="function">
    <text evidence="11">Catalyzes the folate-dependent formation of 5-methyl-uridine at position 54 (M-5-U54) in all tRNAs.</text>
</comment>
<gene>
    <name evidence="11" type="primary">trmFO</name>
    <name evidence="14" type="ORF">C8D77_107219</name>
</gene>
<dbReference type="AlphaFoldDB" id="A0A8E2W9V5"/>
<keyword evidence="3 11" id="KW-0963">Cytoplasm</keyword>
<evidence type="ECO:0000313" key="14">
    <source>
        <dbReference type="EMBL" id="PWJ89573.1"/>
    </source>
</evidence>
<feature type="domain" description="MnmG N-terminal" evidence="13">
    <location>
        <begin position="65"/>
        <end position="435"/>
    </location>
</feature>
<dbReference type="NCBIfam" id="TIGR00137">
    <property type="entry name" value="gid_trmFO"/>
    <property type="match status" value="1"/>
</dbReference>
<organism evidence="14 15">
    <name type="scientific">Rhizobium loti</name>
    <name type="common">Mesorhizobium loti</name>
    <dbReference type="NCBI Taxonomy" id="381"/>
    <lineage>
        <taxon>Bacteria</taxon>
        <taxon>Pseudomonadati</taxon>
        <taxon>Pseudomonadota</taxon>
        <taxon>Alphaproteobacteria</taxon>
        <taxon>Hyphomicrobiales</taxon>
        <taxon>Phyllobacteriaceae</taxon>
        <taxon>Mesorhizobium</taxon>
    </lineage>
</organism>
<accession>A0A8E2W9V5</accession>
<keyword evidence="8 11" id="KW-0274">FAD</keyword>
<comment type="similarity">
    <text evidence="11">Belongs to the MnmG family. TrmFO subfamily.</text>
</comment>
<keyword evidence="10 11" id="KW-0520">NAD</keyword>
<evidence type="ECO:0000256" key="1">
    <source>
        <dbReference type="ARBA" id="ARBA00001974"/>
    </source>
</evidence>
<reference evidence="14 15" key="1">
    <citation type="submission" date="2018-05" db="EMBL/GenBank/DDBJ databases">
        <title>Genomic Encyclopedia of Type Strains, Phase IV (KMG-IV): sequencing the most valuable type-strain genomes for metagenomic binning, comparative biology and taxonomic classification.</title>
        <authorList>
            <person name="Goeker M."/>
        </authorList>
    </citation>
    <scope>NUCLEOTIDE SEQUENCE [LARGE SCALE GENOMIC DNA]</scope>
    <source>
        <strain evidence="14 15">DSM 2626</strain>
    </source>
</reference>
<dbReference type="InterPro" id="IPR040131">
    <property type="entry name" value="MnmG_N"/>
</dbReference>
<keyword evidence="9 11" id="KW-0521">NADP</keyword>
<comment type="catalytic activity">
    <reaction evidence="11">
        <text>uridine(54) in tRNA + (6R)-5,10-methylene-5,6,7,8-tetrahydrofolate + NADH + H(+) = 5-methyluridine(54) in tRNA + (6S)-5,6,7,8-tetrahydrofolate + NAD(+)</text>
        <dbReference type="Rhea" id="RHEA:16873"/>
        <dbReference type="Rhea" id="RHEA-COMP:10167"/>
        <dbReference type="Rhea" id="RHEA-COMP:10193"/>
        <dbReference type="ChEBI" id="CHEBI:15378"/>
        <dbReference type="ChEBI" id="CHEBI:15636"/>
        <dbReference type="ChEBI" id="CHEBI:57453"/>
        <dbReference type="ChEBI" id="CHEBI:57540"/>
        <dbReference type="ChEBI" id="CHEBI:57945"/>
        <dbReference type="ChEBI" id="CHEBI:65315"/>
        <dbReference type="ChEBI" id="CHEBI:74447"/>
        <dbReference type="EC" id="2.1.1.74"/>
    </reaction>
</comment>
<keyword evidence="6 11" id="KW-0808">Transferase</keyword>
<comment type="function">
    <text evidence="2">NAD-binding protein involved in the addition of a carboxymethylaminomethyl (cmnm) group at the wobble position (U34) of certain tRNAs, forming tRNA-cmnm(5)s(2)U34.</text>
</comment>
<dbReference type="GO" id="GO:0030488">
    <property type="term" value="P:tRNA methylation"/>
    <property type="evidence" value="ECO:0007669"/>
    <property type="project" value="TreeGrafter"/>
</dbReference>
<dbReference type="InterPro" id="IPR020595">
    <property type="entry name" value="MnmG-rel_CS"/>
</dbReference>
<dbReference type="Proteomes" id="UP000245631">
    <property type="component" value="Unassembled WGS sequence"/>
</dbReference>
<evidence type="ECO:0000256" key="3">
    <source>
        <dbReference type="ARBA" id="ARBA00022490"/>
    </source>
</evidence>
<dbReference type="GO" id="GO:0047151">
    <property type="term" value="F:tRNA (uracil(54)-C5)-methyltransferase activity, 5,10-methylenetetrahydrofolate-dependent"/>
    <property type="evidence" value="ECO:0007669"/>
    <property type="project" value="UniProtKB-UniRule"/>
</dbReference>
<evidence type="ECO:0000256" key="2">
    <source>
        <dbReference type="ARBA" id="ARBA00003717"/>
    </source>
</evidence>
<dbReference type="GO" id="GO:0002098">
    <property type="term" value="P:tRNA wobble uridine modification"/>
    <property type="evidence" value="ECO:0007669"/>
    <property type="project" value="TreeGrafter"/>
</dbReference>
<evidence type="ECO:0000256" key="11">
    <source>
        <dbReference type="HAMAP-Rule" id="MF_01037"/>
    </source>
</evidence>
<keyword evidence="5 11" id="KW-0285">Flavoprotein</keyword>
<dbReference type="EC" id="2.1.1.74" evidence="11"/>
<comment type="caution">
    <text evidence="14">The sequence shown here is derived from an EMBL/GenBank/DDBJ whole genome shotgun (WGS) entry which is preliminary data.</text>
</comment>
<dbReference type="InterPro" id="IPR004417">
    <property type="entry name" value="TrmFO"/>
</dbReference>
<evidence type="ECO:0000256" key="10">
    <source>
        <dbReference type="ARBA" id="ARBA00023027"/>
    </source>
</evidence>
<dbReference type="Pfam" id="PF01134">
    <property type="entry name" value="GIDA"/>
    <property type="match status" value="1"/>
</dbReference>
<dbReference type="GO" id="GO:0050660">
    <property type="term" value="F:flavin adenine dinucleotide binding"/>
    <property type="evidence" value="ECO:0007669"/>
    <property type="project" value="UniProtKB-UniRule"/>
</dbReference>
<evidence type="ECO:0000256" key="8">
    <source>
        <dbReference type="ARBA" id="ARBA00022827"/>
    </source>
</evidence>
<protein>
    <recommendedName>
        <fullName evidence="11">Methylenetetrahydrofolate--tRNA-(uracil-5-)-methyltransferase TrmFO</fullName>
        <ecNumber evidence="11">2.1.1.74</ecNumber>
    </recommendedName>
    <alternativeName>
        <fullName evidence="11">Folate-dependent tRNA (uracil-5-)-methyltransferase</fullName>
    </alternativeName>
    <alternativeName>
        <fullName evidence="11">Folate-dependent tRNA(M-5-U54)-methyltransferase</fullName>
    </alternativeName>
</protein>
<keyword evidence="4 11" id="KW-0489">Methyltransferase</keyword>
<dbReference type="SUPFAM" id="SSF51905">
    <property type="entry name" value="FAD/NAD(P)-binding domain"/>
    <property type="match status" value="1"/>
</dbReference>
<dbReference type="EMBL" id="QGGH01000007">
    <property type="protein sequence ID" value="PWJ89573.1"/>
    <property type="molecule type" value="Genomic_DNA"/>
</dbReference>
<proteinExistence type="inferred from homology"/>
<comment type="subcellular location">
    <subcellularLocation>
        <location evidence="11">Cytoplasm</location>
    </subcellularLocation>
</comment>
<evidence type="ECO:0000256" key="9">
    <source>
        <dbReference type="ARBA" id="ARBA00022857"/>
    </source>
</evidence>
<dbReference type="GO" id="GO:0005829">
    <property type="term" value="C:cytosol"/>
    <property type="evidence" value="ECO:0007669"/>
    <property type="project" value="TreeGrafter"/>
</dbReference>
<evidence type="ECO:0000256" key="12">
    <source>
        <dbReference type="SAM" id="MobiDB-lite"/>
    </source>
</evidence>
<feature type="region of interest" description="Disordered" evidence="12">
    <location>
        <begin position="1"/>
        <end position="22"/>
    </location>
</feature>
<dbReference type="InterPro" id="IPR002218">
    <property type="entry name" value="MnmG-rel"/>
</dbReference>
<dbReference type="Gene3D" id="3.50.50.60">
    <property type="entry name" value="FAD/NAD(P)-binding domain"/>
    <property type="match status" value="2"/>
</dbReference>
<evidence type="ECO:0000256" key="7">
    <source>
        <dbReference type="ARBA" id="ARBA00022694"/>
    </source>
</evidence>
<keyword evidence="7 11" id="KW-0819">tRNA processing</keyword>
<dbReference type="HAMAP" id="MF_01037">
    <property type="entry name" value="TrmFO"/>
    <property type="match status" value="1"/>
</dbReference>
<comment type="catalytic activity">
    <reaction evidence="11">
        <text>uridine(54) in tRNA + (6R)-5,10-methylene-5,6,7,8-tetrahydrofolate + NADPH + H(+) = 5-methyluridine(54) in tRNA + (6S)-5,6,7,8-tetrahydrofolate + NADP(+)</text>
        <dbReference type="Rhea" id="RHEA:62372"/>
        <dbReference type="Rhea" id="RHEA-COMP:10167"/>
        <dbReference type="Rhea" id="RHEA-COMP:10193"/>
        <dbReference type="ChEBI" id="CHEBI:15378"/>
        <dbReference type="ChEBI" id="CHEBI:15636"/>
        <dbReference type="ChEBI" id="CHEBI:57453"/>
        <dbReference type="ChEBI" id="CHEBI:57783"/>
        <dbReference type="ChEBI" id="CHEBI:58349"/>
        <dbReference type="ChEBI" id="CHEBI:65315"/>
        <dbReference type="ChEBI" id="CHEBI:74447"/>
        <dbReference type="EC" id="2.1.1.74"/>
    </reaction>
</comment>
<name>A0A8E2W9V5_RHILI</name>
<evidence type="ECO:0000256" key="4">
    <source>
        <dbReference type="ARBA" id="ARBA00022603"/>
    </source>
</evidence>
<dbReference type="InterPro" id="IPR036188">
    <property type="entry name" value="FAD/NAD-bd_sf"/>
</dbReference>
<evidence type="ECO:0000259" key="13">
    <source>
        <dbReference type="Pfam" id="PF01134"/>
    </source>
</evidence>
<dbReference type="PROSITE" id="PS01281">
    <property type="entry name" value="GIDA_2"/>
    <property type="match status" value="1"/>
</dbReference>
<evidence type="ECO:0000256" key="6">
    <source>
        <dbReference type="ARBA" id="ARBA00022679"/>
    </source>
</evidence>